<organism evidence="1 2">
    <name type="scientific">Ambispora gerdemannii</name>
    <dbReference type="NCBI Taxonomy" id="144530"/>
    <lineage>
        <taxon>Eukaryota</taxon>
        <taxon>Fungi</taxon>
        <taxon>Fungi incertae sedis</taxon>
        <taxon>Mucoromycota</taxon>
        <taxon>Glomeromycotina</taxon>
        <taxon>Glomeromycetes</taxon>
        <taxon>Archaeosporales</taxon>
        <taxon>Ambisporaceae</taxon>
        <taxon>Ambispora</taxon>
    </lineage>
</organism>
<protein>
    <submittedName>
        <fullName evidence="1">7613_t:CDS:1</fullName>
    </submittedName>
</protein>
<evidence type="ECO:0000313" key="1">
    <source>
        <dbReference type="EMBL" id="CAG8541848.1"/>
    </source>
</evidence>
<evidence type="ECO:0000313" key="2">
    <source>
        <dbReference type="Proteomes" id="UP000789831"/>
    </source>
</evidence>
<proteinExistence type="predicted"/>
<comment type="caution">
    <text evidence="1">The sequence shown here is derived from an EMBL/GenBank/DDBJ whole genome shotgun (WGS) entry which is preliminary data.</text>
</comment>
<accession>A0A9N9FLR2</accession>
<sequence>MVNITKETIKKLTQSPDHLPDRYALAYFLNEEPSVKIRDTYFTEMIKKNVHGLFGPTASSKVNLSPFSWSYIAYDSEFVPSERFITLRQFNGAIVEFGYSVKKLTLKKTKQTRLDLPTNGIFYVHLSSRGV</sequence>
<dbReference type="Proteomes" id="UP000789831">
    <property type="component" value="Unassembled WGS sequence"/>
</dbReference>
<name>A0A9N9FLR2_9GLOM</name>
<keyword evidence="2" id="KW-1185">Reference proteome</keyword>
<dbReference type="AlphaFoldDB" id="A0A9N9FLR2"/>
<gene>
    <name evidence="1" type="ORF">AGERDE_LOCUS6225</name>
</gene>
<dbReference type="EMBL" id="CAJVPL010000940">
    <property type="protein sequence ID" value="CAG8541848.1"/>
    <property type="molecule type" value="Genomic_DNA"/>
</dbReference>
<reference evidence="1" key="1">
    <citation type="submission" date="2021-06" db="EMBL/GenBank/DDBJ databases">
        <authorList>
            <person name="Kallberg Y."/>
            <person name="Tangrot J."/>
            <person name="Rosling A."/>
        </authorList>
    </citation>
    <scope>NUCLEOTIDE SEQUENCE</scope>
    <source>
        <strain evidence="1">MT106</strain>
    </source>
</reference>